<dbReference type="InterPro" id="IPR036890">
    <property type="entry name" value="HATPase_C_sf"/>
</dbReference>
<dbReference type="Gene3D" id="3.30.450.40">
    <property type="match status" value="1"/>
</dbReference>
<evidence type="ECO:0000256" key="7">
    <source>
        <dbReference type="ARBA" id="ARBA00023136"/>
    </source>
</evidence>
<dbReference type="InterPro" id="IPR003018">
    <property type="entry name" value="GAF"/>
</dbReference>
<feature type="transmembrane region" description="Helical" evidence="8">
    <location>
        <begin position="103"/>
        <end position="124"/>
    </location>
</feature>
<dbReference type="SUPFAM" id="SSF55785">
    <property type="entry name" value="PYP-like sensor domain (PAS domain)"/>
    <property type="match status" value="1"/>
</dbReference>
<dbReference type="InterPro" id="IPR003661">
    <property type="entry name" value="HisK_dim/P_dom"/>
</dbReference>
<protein>
    <recommendedName>
        <fullName evidence="2">histidine kinase</fullName>
        <ecNumber evidence="2">2.7.13.3</ecNumber>
    </recommendedName>
</protein>
<feature type="transmembrane region" description="Helical" evidence="8">
    <location>
        <begin position="206"/>
        <end position="225"/>
    </location>
</feature>
<proteinExistence type="predicted"/>
<dbReference type="SUPFAM" id="SSF47384">
    <property type="entry name" value="Homodimeric domain of signal transducing histidine kinase"/>
    <property type="match status" value="1"/>
</dbReference>
<evidence type="ECO:0000259" key="10">
    <source>
        <dbReference type="PROSITE" id="PS50112"/>
    </source>
</evidence>
<keyword evidence="8" id="KW-1133">Transmembrane helix</keyword>
<dbReference type="PANTHER" id="PTHR45453:SF1">
    <property type="entry name" value="PHOSPHATE REGULON SENSOR PROTEIN PHOR"/>
    <property type="match status" value="1"/>
</dbReference>
<feature type="transmembrane region" description="Helical" evidence="8">
    <location>
        <begin position="144"/>
        <end position="167"/>
    </location>
</feature>
<dbReference type="Gene3D" id="3.30.565.10">
    <property type="entry name" value="Histidine kinase-like ATPase, C-terminal domain"/>
    <property type="match status" value="1"/>
</dbReference>
<keyword evidence="6" id="KW-0902">Two-component regulatory system</keyword>
<dbReference type="Gene3D" id="1.10.287.130">
    <property type="match status" value="1"/>
</dbReference>
<dbReference type="GO" id="GO:0000155">
    <property type="term" value="F:phosphorelay sensor kinase activity"/>
    <property type="evidence" value="ECO:0007669"/>
    <property type="project" value="InterPro"/>
</dbReference>
<evidence type="ECO:0000313" key="12">
    <source>
        <dbReference type="Proteomes" id="UP000228775"/>
    </source>
</evidence>
<evidence type="ECO:0000256" key="3">
    <source>
        <dbReference type="ARBA" id="ARBA00022553"/>
    </source>
</evidence>
<organism evidence="11 12">
    <name type="scientific">Candidatus Portnoybacteria bacterium CG06_land_8_20_14_3_00_39_12</name>
    <dbReference type="NCBI Taxonomy" id="1974809"/>
    <lineage>
        <taxon>Bacteria</taxon>
        <taxon>Candidatus Portnoyibacteriota</taxon>
    </lineage>
</organism>
<dbReference type="PROSITE" id="PS50112">
    <property type="entry name" value="PAS"/>
    <property type="match status" value="1"/>
</dbReference>
<dbReference type="SMART" id="SM00387">
    <property type="entry name" value="HATPase_c"/>
    <property type="match status" value="1"/>
</dbReference>
<feature type="transmembrane region" description="Helical" evidence="8">
    <location>
        <begin position="35"/>
        <end position="56"/>
    </location>
</feature>
<gene>
    <name evidence="11" type="ORF">COS76_03140</name>
</gene>
<dbReference type="Pfam" id="PF13188">
    <property type="entry name" value="PAS_8"/>
    <property type="match status" value="1"/>
</dbReference>
<evidence type="ECO:0000256" key="2">
    <source>
        <dbReference type="ARBA" id="ARBA00012438"/>
    </source>
</evidence>
<evidence type="ECO:0000256" key="8">
    <source>
        <dbReference type="SAM" id="Phobius"/>
    </source>
</evidence>
<dbReference type="Pfam" id="PF00512">
    <property type="entry name" value="HisKA"/>
    <property type="match status" value="1"/>
</dbReference>
<feature type="transmembrane region" description="Helical" evidence="8">
    <location>
        <begin position="6"/>
        <end position="28"/>
    </location>
</feature>
<feature type="domain" description="Histidine kinase" evidence="9">
    <location>
        <begin position="603"/>
        <end position="823"/>
    </location>
</feature>
<dbReference type="PANTHER" id="PTHR45453">
    <property type="entry name" value="PHOSPHATE REGULON SENSOR PROTEIN PHOR"/>
    <property type="match status" value="1"/>
</dbReference>
<reference evidence="12" key="1">
    <citation type="submission" date="2017-09" db="EMBL/GenBank/DDBJ databases">
        <title>Depth-based differentiation of microbial function through sediment-hosted aquifers and enrichment of novel symbionts in the deep terrestrial subsurface.</title>
        <authorList>
            <person name="Probst A.J."/>
            <person name="Ladd B."/>
            <person name="Jarett J.K."/>
            <person name="Geller-Mcgrath D.E."/>
            <person name="Sieber C.M.K."/>
            <person name="Emerson J.B."/>
            <person name="Anantharaman K."/>
            <person name="Thomas B.C."/>
            <person name="Malmstrom R."/>
            <person name="Stieglmeier M."/>
            <person name="Klingl A."/>
            <person name="Woyke T."/>
            <person name="Ryan C.M."/>
            <person name="Banfield J.F."/>
        </authorList>
    </citation>
    <scope>NUCLEOTIDE SEQUENCE [LARGE SCALE GENOMIC DNA]</scope>
</reference>
<evidence type="ECO:0000256" key="6">
    <source>
        <dbReference type="ARBA" id="ARBA00023012"/>
    </source>
</evidence>
<feature type="transmembrane region" description="Helical" evidence="8">
    <location>
        <begin position="179"/>
        <end position="200"/>
    </location>
</feature>
<dbReference type="GO" id="GO:0004721">
    <property type="term" value="F:phosphoprotein phosphatase activity"/>
    <property type="evidence" value="ECO:0007669"/>
    <property type="project" value="TreeGrafter"/>
</dbReference>
<dbReference type="AlphaFoldDB" id="A0A2M7AWI8"/>
<dbReference type="Proteomes" id="UP000228775">
    <property type="component" value="Unassembled WGS sequence"/>
</dbReference>
<dbReference type="GO" id="GO:0016036">
    <property type="term" value="P:cellular response to phosphate starvation"/>
    <property type="evidence" value="ECO:0007669"/>
    <property type="project" value="TreeGrafter"/>
</dbReference>
<name>A0A2M7AWI8_9BACT</name>
<dbReference type="CDD" id="cd00075">
    <property type="entry name" value="HATPase"/>
    <property type="match status" value="1"/>
</dbReference>
<keyword evidence="8" id="KW-0812">Transmembrane</keyword>
<dbReference type="FunFam" id="3.30.565.10:FF:000006">
    <property type="entry name" value="Sensor histidine kinase WalK"/>
    <property type="match status" value="1"/>
</dbReference>
<feature type="transmembrane region" description="Helical" evidence="8">
    <location>
        <begin position="407"/>
        <end position="427"/>
    </location>
</feature>
<accession>A0A2M7AWI8</accession>
<dbReference type="SUPFAM" id="SSF55781">
    <property type="entry name" value="GAF domain-like"/>
    <property type="match status" value="1"/>
</dbReference>
<keyword evidence="5" id="KW-0418">Kinase</keyword>
<evidence type="ECO:0000256" key="4">
    <source>
        <dbReference type="ARBA" id="ARBA00022679"/>
    </source>
</evidence>
<dbReference type="SMART" id="SM00065">
    <property type="entry name" value="GAF"/>
    <property type="match status" value="1"/>
</dbReference>
<feature type="transmembrane region" description="Helical" evidence="8">
    <location>
        <begin position="271"/>
        <end position="290"/>
    </location>
</feature>
<dbReference type="PROSITE" id="PS50109">
    <property type="entry name" value="HIS_KIN"/>
    <property type="match status" value="1"/>
</dbReference>
<feature type="transmembrane region" description="Helical" evidence="8">
    <location>
        <begin position="68"/>
        <end position="91"/>
    </location>
</feature>
<dbReference type="InterPro" id="IPR003594">
    <property type="entry name" value="HATPase_dom"/>
</dbReference>
<dbReference type="SMART" id="SM00388">
    <property type="entry name" value="HisKA"/>
    <property type="match status" value="1"/>
</dbReference>
<keyword evidence="3" id="KW-0597">Phosphoprotein</keyword>
<dbReference type="SUPFAM" id="SSF55874">
    <property type="entry name" value="ATPase domain of HSP90 chaperone/DNA topoisomerase II/histidine kinase"/>
    <property type="match status" value="1"/>
</dbReference>
<dbReference type="InterPro" id="IPR035965">
    <property type="entry name" value="PAS-like_dom_sf"/>
</dbReference>
<dbReference type="Gene3D" id="3.30.450.20">
    <property type="entry name" value="PAS domain"/>
    <property type="match status" value="1"/>
</dbReference>
<evidence type="ECO:0000259" key="9">
    <source>
        <dbReference type="PROSITE" id="PS50109"/>
    </source>
</evidence>
<comment type="caution">
    <text evidence="11">The sequence shown here is derived from an EMBL/GenBank/DDBJ whole genome shotgun (WGS) entry which is preliminary data.</text>
</comment>
<comment type="catalytic activity">
    <reaction evidence="1">
        <text>ATP + protein L-histidine = ADP + protein N-phospho-L-histidine.</text>
        <dbReference type="EC" id="2.7.13.3"/>
    </reaction>
</comment>
<dbReference type="Pfam" id="PF02518">
    <property type="entry name" value="HATPase_c"/>
    <property type="match status" value="1"/>
</dbReference>
<evidence type="ECO:0000256" key="1">
    <source>
        <dbReference type="ARBA" id="ARBA00000085"/>
    </source>
</evidence>
<keyword evidence="4" id="KW-0808">Transferase</keyword>
<feature type="transmembrane region" description="Helical" evidence="8">
    <location>
        <begin position="237"/>
        <end position="259"/>
    </location>
</feature>
<evidence type="ECO:0000256" key="5">
    <source>
        <dbReference type="ARBA" id="ARBA00022777"/>
    </source>
</evidence>
<evidence type="ECO:0000313" key="11">
    <source>
        <dbReference type="EMBL" id="PIU75000.1"/>
    </source>
</evidence>
<keyword evidence="7 8" id="KW-0472">Membrane</keyword>
<sequence>MIFTAIITLVCSFITAASSLFLAILTIWRGPKKGYIYFWAVICLAFFLFSLMLPLAQLISRDSDHALGILKFSFVGVVIIAMNLFPFIYSLTEQLKQKLGRVFLAYLTGLPFLIIFLVYPNLILTYIGPRSGLPFYPHLDSSLSFAYLCWTILAFSLALLLVLRLFLQSKGILRVQLKYMFVGFAVGIVGGLSTFFPLFGLDSWPFVLPMLFLPFFSIVITYGIVKHRLMDLNLLLSRALGYFLTSGVFLAVYAFFVFASESLLKITLGQNLWLASGVMMVLIAFLFEPFRSFTQKSLYRIFSRGFYEYPKVVLESVETLVTKLKIEDLLKAVADLVAGALGVRKIAVLLPMTKNNRFYIGYSNGIDTTMLNNFSLTANEPILGWLRTHNQIFILEQEKKNITKKELSILISNLSFLPFEYLVPLVLKDRLLAVLALGAKESSRFLSDQDIDLLKTISKQAAVALENAQLYQEISLSQSALLDEKQRTEAVISSLLDGLVMVDKLNNVVLINPAAEQMLGVHADLILGNPPNPSQRFLYQVLMSRSGGGVFEIEIFGPPLRILRVISAPVKGAGDESLGTVNALHDVTRERIIDQMKSEFISIASHRFRTPLSALKWSLSMLLQGDVGQLSNQQEELLKKSFATNEHMIHLVNDLLNVSKIEEGKIPYQYQRVQIIDKLREVVDENQSQLQRVNLRLNLILPDDEIPEILADSEKIKSVLEIIIDNAVKYTLPGGQIDISVKQQGQEIEICVADTGVGIPKNQQSDIFTKFFRGANVVRMQTEGTGLGLFLAKTVVEEHGGRIWFESKEGKGSKFFIVLPIKSN</sequence>
<dbReference type="InterPro" id="IPR036097">
    <property type="entry name" value="HisK_dim/P_sf"/>
</dbReference>
<feature type="domain" description="PAS" evidence="10">
    <location>
        <begin position="484"/>
        <end position="529"/>
    </location>
</feature>
<dbReference type="InterPro" id="IPR005467">
    <property type="entry name" value="His_kinase_dom"/>
</dbReference>
<dbReference type="EC" id="2.7.13.3" evidence="2"/>
<dbReference type="InterPro" id="IPR050351">
    <property type="entry name" value="BphY/WalK/GraS-like"/>
</dbReference>
<dbReference type="InterPro" id="IPR000014">
    <property type="entry name" value="PAS"/>
</dbReference>
<dbReference type="CDD" id="cd00082">
    <property type="entry name" value="HisKA"/>
    <property type="match status" value="1"/>
</dbReference>
<dbReference type="EMBL" id="PEVY01000066">
    <property type="protein sequence ID" value="PIU75000.1"/>
    <property type="molecule type" value="Genomic_DNA"/>
</dbReference>
<dbReference type="InterPro" id="IPR004358">
    <property type="entry name" value="Sig_transdc_His_kin-like_C"/>
</dbReference>
<dbReference type="InterPro" id="IPR029016">
    <property type="entry name" value="GAF-like_dom_sf"/>
</dbReference>
<dbReference type="Pfam" id="PF13185">
    <property type="entry name" value="GAF_2"/>
    <property type="match status" value="1"/>
</dbReference>
<dbReference type="PRINTS" id="PR00344">
    <property type="entry name" value="BCTRLSENSOR"/>
</dbReference>
<dbReference type="GO" id="GO:0005886">
    <property type="term" value="C:plasma membrane"/>
    <property type="evidence" value="ECO:0007669"/>
    <property type="project" value="TreeGrafter"/>
</dbReference>